<dbReference type="EMBL" id="NKXS01000442">
    <property type="protein sequence ID" value="PIN24258.1"/>
    <property type="molecule type" value="Genomic_DNA"/>
</dbReference>
<organism evidence="2 3">
    <name type="scientific">Handroanthus impetiginosus</name>
    <dbReference type="NCBI Taxonomy" id="429701"/>
    <lineage>
        <taxon>Eukaryota</taxon>
        <taxon>Viridiplantae</taxon>
        <taxon>Streptophyta</taxon>
        <taxon>Embryophyta</taxon>
        <taxon>Tracheophyta</taxon>
        <taxon>Spermatophyta</taxon>
        <taxon>Magnoliopsida</taxon>
        <taxon>eudicotyledons</taxon>
        <taxon>Gunneridae</taxon>
        <taxon>Pentapetalae</taxon>
        <taxon>asterids</taxon>
        <taxon>lamiids</taxon>
        <taxon>Lamiales</taxon>
        <taxon>Bignoniaceae</taxon>
        <taxon>Crescentiina</taxon>
        <taxon>Tabebuia alliance</taxon>
        <taxon>Handroanthus</taxon>
    </lineage>
</organism>
<reference evidence="3" key="1">
    <citation type="journal article" date="2018" name="Gigascience">
        <title>Genome assembly of the Pink Ipe (Handroanthus impetiginosus, Bignoniaceae), a highly valued, ecologically keystone Neotropical timber forest tree.</title>
        <authorList>
            <person name="Silva-Junior O.B."/>
            <person name="Grattapaglia D."/>
            <person name="Novaes E."/>
            <person name="Collevatti R.G."/>
        </authorList>
    </citation>
    <scope>NUCLEOTIDE SEQUENCE [LARGE SCALE GENOMIC DNA]</scope>
    <source>
        <strain evidence="3">cv. UFG-1</strain>
    </source>
</reference>
<protein>
    <submittedName>
        <fullName evidence="2">Uncharacterized protein</fullName>
    </submittedName>
</protein>
<evidence type="ECO:0000313" key="3">
    <source>
        <dbReference type="Proteomes" id="UP000231279"/>
    </source>
</evidence>
<name>A0A2G9I3B4_9LAMI</name>
<keyword evidence="3" id="KW-1185">Reference proteome</keyword>
<accession>A0A2G9I3B4</accession>
<comment type="caution">
    <text evidence="2">The sequence shown here is derived from an EMBL/GenBank/DDBJ whole genome shotgun (WGS) entry which is preliminary data.</text>
</comment>
<evidence type="ECO:0000313" key="2">
    <source>
        <dbReference type="EMBL" id="PIN24258.1"/>
    </source>
</evidence>
<evidence type="ECO:0000256" key="1">
    <source>
        <dbReference type="SAM" id="MobiDB-lite"/>
    </source>
</evidence>
<proteinExistence type="predicted"/>
<dbReference type="Proteomes" id="UP000231279">
    <property type="component" value="Unassembled WGS sequence"/>
</dbReference>
<dbReference type="AlphaFoldDB" id="A0A2G9I3B4"/>
<feature type="region of interest" description="Disordered" evidence="1">
    <location>
        <begin position="33"/>
        <end position="52"/>
    </location>
</feature>
<sequence>MDDIQMTQRSISTGTGLDYNLCKVSIARNESDQPYPIDPTRRSCSSTEERSNGSCHIMLPINIVSSINIHGSQ</sequence>
<gene>
    <name evidence="2" type="ORF">CDL12_03025</name>
</gene>